<reference evidence="2 3" key="1">
    <citation type="submission" date="2018-09" db="EMBL/GenBank/DDBJ databases">
        <title>YIM 75507 draft genome.</title>
        <authorList>
            <person name="Tang S."/>
            <person name="Feng Y."/>
        </authorList>
    </citation>
    <scope>NUCLEOTIDE SEQUENCE [LARGE SCALE GENOMIC DNA]</scope>
    <source>
        <strain evidence="2 3">YIM 75507</strain>
    </source>
</reference>
<comment type="caution">
    <text evidence="2">The sequence shown here is derived from an EMBL/GenBank/DDBJ whole genome shotgun (WGS) entry which is preliminary data.</text>
</comment>
<feature type="transmembrane region" description="Helical" evidence="1">
    <location>
        <begin position="7"/>
        <end position="26"/>
    </location>
</feature>
<gene>
    <name evidence="2" type="ORF">D5H75_37685</name>
</gene>
<accession>A0A3A4A078</accession>
<dbReference type="RefSeq" id="WP_119931412.1">
    <property type="nucleotide sequence ID" value="NZ_QZEY01000026.1"/>
</dbReference>
<proteinExistence type="predicted"/>
<evidence type="ECO:0000313" key="2">
    <source>
        <dbReference type="EMBL" id="RJL21202.1"/>
    </source>
</evidence>
<keyword evidence="1" id="KW-0472">Membrane</keyword>
<dbReference type="Proteomes" id="UP000265768">
    <property type="component" value="Unassembled WGS sequence"/>
</dbReference>
<dbReference type="AlphaFoldDB" id="A0A3A4A078"/>
<protein>
    <submittedName>
        <fullName evidence="2">Uncharacterized protein</fullName>
    </submittedName>
</protein>
<evidence type="ECO:0000256" key="1">
    <source>
        <dbReference type="SAM" id="Phobius"/>
    </source>
</evidence>
<organism evidence="2 3">
    <name type="scientific">Bailinhaonella thermotolerans</name>
    <dbReference type="NCBI Taxonomy" id="1070861"/>
    <lineage>
        <taxon>Bacteria</taxon>
        <taxon>Bacillati</taxon>
        <taxon>Actinomycetota</taxon>
        <taxon>Actinomycetes</taxon>
        <taxon>Streptosporangiales</taxon>
        <taxon>Streptosporangiaceae</taxon>
        <taxon>Bailinhaonella</taxon>
    </lineage>
</organism>
<dbReference type="EMBL" id="QZEY01000026">
    <property type="protein sequence ID" value="RJL21202.1"/>
    <property type="molecule type" value="Genomic_DNA"/>
</dbReference>
<keyword evidence="1" id="KW-1133">Transmembrane helix</keyword>
<evidence type="ECO:0000313" key="3">
    <source>
        <dbReference type="Proteomes" id="UP000265768"/>
    </source>
</evidence>
<sequence>MRFLRTIVRIAPPLGLVLPAAGLAALFLRHEALSWCLLVTAAIMSCLDQVPVLRRWATPDPSA</sequence>
<name>A0A3A4A078_9ACTN</name>
<keyword evidence="1" id="KW-0812">Transmembrane</keyword>
<keyword evidence="3" id="KW-1185">Reference proteome</keyword>